<dbReference type="InterPro" id="IPR000601">
    <property type="entry name" value="PKD_dom"/>
</dbReference>
<dbReference type="InterPro" id="IPR035986">
    <property type="entry name" value="PKD_dom_sf"/>
</dbReference>
<dbReference type="Pfam" id="PF18911">
    <property type="entry name" value="PKD_4"/>
    <property type="match status" value="2"/>
</dbReference>
<dbReference type="SUPFAM" id="SSF49299">
    <property type="entry name" value="PKD domain"/>
    <property type="match status" value="2"/>
</dbReference>
<feature type="domain" description="PKD" evidence="3">
    <location>
        <begin position="67"/>
        <end position="105"/>
    </location>
</feature>
<organism evidence="4 5">
    <name type="scientific">Emticicia aquatica</name>
    <dbReference type="NCBI Taxonomy" id="1681835"/>
    <lineage>
        <taxon>Bacteria</taxon>
        <taxon>Pseudomonadati</taxon>
        <taxon>Bacteroidota</taxon>
        <taxon>Cytophagia</taxon>
        <taxon>Cytophagales</taxon>
        <taxon>Leadbetterellaceae</taxon>
        <taxon>Emticicia</taxon>
    </lineage>
</organism>
<feature type="transmembrane region" description="Helical" evidence="2">
    <location>
        <begin position="12"/>
        <end position="31"/>
    </location>
</feature>
<feature type="region of interest" description="Disordered" evidence="1">
    <location>
        <begin position="251"/>
        <end position="272"/>
    </location>
</feature>
<dbReference type="NCBIfam" id="TIGR04131">
    <property type="entry name" value="Bac_Flav_CTERM"/>
    <property type="match status" value="1"/>
</dbReference>
<keyword evidence="2" id="KW-1133">Transmembrane helix</keyword>
<evidence type="ECO:0000313" key="4">
    <source>
        <dbReference type="EMBL" id="CAH0996821.1"/>
    </source>
</evidence>
<dbReference type="Gene3D" id="2.60.40.10">
    <property type="entry name" value="Immunoglobulins"/>
    <property type="match status" value="2"/>
</dbReference>
<proteinExistence type="predicted"/>
<keyword evidence="2" id="KW-0812">Transmembrane</keyword>
<feature type="domain" description="PKD" evidence="3">
    <location>
        <begin position="633"/>
        <end position="677"/>
    </location>
</feature>
<dbReference type="SUPFAM" id="SSF82171">
    <property type="entry name" value="DPP6 N-terminal domain-like"/>
    <property type="match status" value="1"/>
</dbReference>
<dbReference type="InterPro" id="IPR015943">
    <property type="entry name" value="WD40/YVTN_repeat-like_dom_sf"/>
</dbReference>
<evidence type="ECO:0000256" key="2">
    <source>
        <dbReference type="SAM" id="Phobius"/>
    </source>
</evidence>
<evidence type="ECO:0000313" key="5">
    <source>
        <dbReference type="Proteomes" id="UP000837932"/>
    </source>
</evidence>
<reference evidence="4" key="1">
    <citation type="submission" date="2021-12" db="EMBL/GenBank/DDBJ databases">
        <authorList>
            <person name="Rodrigo-Torres L."/>
            <person name="Arahal R. D."/>
            <person name="Lucena T."/>
        </authorList>
    </citation>
    <scope>NUCLEOTIDE SEQUENCE</scope>
    <source>
        <strain evidence="4">CECT 8858</strain>
    </source>
</reference>
<gene>
    <name evidence="4" type="ORF">EMA8858_02956</name>
</gene>
<dbReference type="EMBL" id="CAKLPY010000002">
    <property type="protein sequence ID" value="CAH0996821.1"/>
    <property type="molecule type" value="Genomic_DNA"/>
</dbReference>
<dbReference type="Proteomes" id="UP000837932">
    <property type="component" value="Unassembled WGS sequence"/>
</dbReference>
<dbReference type="SMART" id="SM00089">
    <property type="entry name" value="PKD"/>
    <property type="match status" value="2"/>
</dbReference>
<dbReference type="InterPro" id="IPR022409">
    <property type="entry name" value="PKD/Chitinase_dom"/>
</dbReference>
<dbReference type="PROSITE" id="PS50093">
    <property type="entry name" value="PKD"/>
    <property type="match status" value="2"/>
</dbReference>
<dbReference type="InterPro" id="IPR026341">
    <property type="entry name" value="T9SS_type_B"/>
</dbReference>
<dbReference type="Gene3D" id="2.130.10.10">
    <property type="entry name" value="YVTN repeat-like/Quinoprotein amine dehydrogenase"/>
    <property type="match status" value="1"/>
</dbReference>
<evidence type="ECO:0000259" key="3">
    <source>
        <dbReference type="PROSITE" id="PS50093"/>
    </source>
</evidence>
<keyword evidence="5" id="KW-1185">Reference proteome</keyword>
<sequence length="888" mass="96320">MKGRIGDKLKIFLLIATFTYISFDSVAQFYVGGKLCIGSAPPSTPTMPSTQSTDCVEPTVFFDTEKDATAWLWDFGDPTSTANTATIRNPQHFYATPGKYIVSLTRTVSGILQSAVTKEVTIGLPPQQPLFFKKKKLDTTICDGKTLKLDPYFLQATPTGAKFLWFPQGQTTQTIDVTKSGCYSVEVFDAAGGCSRTAQINVKFCVQPPASSGSEKWYFGKGATLDFQAQGSPQPPKDPLAETGDLFDTPKDENPVYVPITPTKSNPIDSPEGAAMAFDPSGTLVLYTDGVDIFGKDDKPLAAMPPLTDSKLGGTNAATQSAVIVPKGSCNECPHHLYYVYTINKQTGLLSYSIVDLRRNDGVGAVVEKDIPVSFQTSQRLTAMINQNETGFFIYSHDAGTNTFRILEIDSTGTKETIQNIGLAHSDAVSEQGYMRLSPTGAKMAVAVVKGGKNYIEIFDVDKATGRLGTLPLTIDIGIAAPPIIYGVEFSDDEQKLYVTLRGDPSKGETSYLYQLNLNLKNPLQIATDKKLIDKSTTLAFGALQSGPISGAGSKFIYMAIDGSQYLPYIMDPSAVGGASVVGYQPISGGFGADVLGASGFGFPNVIHAKPKQDGEGLSATYEGNCQGKPTIFKTEGICSPMKAEVEWDFGDGTTGTGTNPSHTYAQAGTYTVKLTVHIFSETEASKIIKSQILGNTLREKCNDFTVTDIITIKPSPIVNLADEAYVCISENETLKLDPKAQQTVNPGYLWNTTEKTPTVIANAAGVYMVTVSNIFSNSTRCFNSDKIEIKEGCEPRLFVPEIFTANNDGINDILQIPSAHITDFELRIFNRWGEIIFESKDPERIWDGSYKGQVIAPMMYAFVVSYKSSDFPEREKITRRGAIMLVN</sequence>
<name>A0ABM9ASB7_9BACT</name>
<accession>A0ABM9ASB7</accession>
<dbReference type="CDD" id="cd00146">
    <property type="entry name" value="PKD"/>
    <property type="match status" value="2"/>
</dbReference>
<dbReference type="InterPro" id="IPR013783">
    <property type="entry name" value="Ig-like_fold"/>
</dbReference>
<keyword evidence="2" id="KW-0472">Membrane</keyword>
<protein>
    <recommendedName>
        <fullName evidence="3">PKD domain-containing protein</fullName>
    </recommendedName>
</protein>
<evidence type="ECO:0000256" key="1">
    <source>
        <dbReference type="SAM" id="MobiDB-lite"/>
    </source>
</evidence>
<comment type="caution">
    <text evidence="4">The sequence shown here is derived from an EMBL/GenBank/DDBJ whole genome shotgun (WGS) entry which is preliminary data.</text>
</comment>
<dbReference type="Pfam" id="PF13585">
    <property type="entry name" value="CHU_C"/>
    <property type="match status" value="1"/>
</dbReference>
<dbReference type="RefSeq" id="WP_290370184.1">
    <property type="nucleotide sequence ID" value="NZ_CAKLPY010000002.1"/>
</dbReference>